<dbReference type="InterPro" id="IPR036388">
    <property type="entry name" value="WH-like_DNA-bd_sf"/>
</dbReference>
<dbReference type="InterPro" id="IPR011990">
    <property type="entry name" value="TPR-like_helical_dom_sf"/>
</dbReference>
<dbReference type="PROSITE" id="PS50043">
    <property type="entry name" value="HTH_LUXR_2"/>
    <property type="match status" value="1"/>
</dbReference>
<gene>
    <name evidence="5" type="ORF">GOEFS_004_00350</name>
</gene>
<dbReference type="InterPro" id="IPR016032">
    <property type="entry name" value="Sig_transdc_resp-reg_C-effctor"/>
</dbReference>
<feature type="domain" description="HTH luxR-type" evidence="4">
    <location>
        <begin position="762"/>
        <end position="827"/>
    </location>
</feature>
<keyword evidence="6" id="KW-1185">Reference proteome</keyword>
<dbReference type="Pfam" id="PF00196">
    <property type="entry name" value="GerE"/>
    <property type="match status" value="1"/>
</dbReference>
<dbReference type="InterPro" id="IPR000792">
    <property type="entry name" value="Tscrpt_reg_LuxR_C"/>
</dbReference>
<dbReference type="InterPro" id="IPR059106">
    <property type="entry name" value="WHD_MalT"/>
</dbReference>
<evidence type="ECO:0000313" key="6">
    <source>
        <dbReference type="Proteomes" id="UP000035034"/>
    </source>
</evidence>
<sequence length="829" mass="89949">MKLTRPVARNVVLRPRVLETLDDARMLPCVLLCAPAGYGKSLAVASWLDERGLSDAAWVNVAGIGDNERSIWSGIVDALAHYADDSDDLRDIRGLIDSAPTEVPVRLAQWLSRRADEVIVVLDDLNGVTGEKIHDQLVEFIAAGAPNLHLVAISRHDPPWPLHRMRADGMLVDIRAEVLRFNNSEARLLFAQLDVGLGDGELASVVGRTEGWAAGLRLAALGLNGTDDPKAFIERFSGRSGYIADYLMNEVYLGLPTRWRNFLARISTVDEVCADLAEALGGGAHSAEILAELSHLNAFVHELGDHLGWYRIHPLLLDFLRSRATDRPARLELHRVAALWYRDQDEPLTALHHALAAEAWSLAGELVGVNVVTWTVRQSPADLSSTLSAVPGEVLLLHPGLALGVAAAQSMSGMTSGVGELVAATRAELHRVDDRQRRRYEFVLDFIDLRVMRCAGDLVGVLARCRTMPTDAHVLADLGIADWAALRILLWSSAGTCELWLGDVAAARAHLRDAARHRPISQTLLPVHTARAQLSYLCWEAGELVEAAEWATEAINGFAAAGIPAQAQDSVAFLALAGVSLDRDDLSDSAQWLDRAASAATEPARLFAVMLMRVQLALAAGTAYDAASILRTGRSEISESLVPPPLIENAARLADVIAAQVAGDRPPTGSATSLAPTDAPRHILERLVDQVLDTTSDGDKLDRLEEALVLASDTEFRRPFLARQNELRTLLSRRIENGTSQTAFALDLLSRMSAVGIRKSSATALFVPLSDRELNVLRYLVSSLTTAEIAGALYISVNTVKTHQRSIYQKLAVSGRREAIARGRELGLV</sequence>
<keyword evidence="1" id="KW-0805">Transcription regulation</keyword>
<evidence type="ECO:0000256" key="3">
    <source>
        <dbReference type="ARBA" id="ARBA00023163"/>
    </source>
</evidence>
<evidence type="ECO:0000256" key="1">
    <source>
        <dbReference type="ARBA" id="ARBA00023015"/>
    </source>
</evidence>
<dbReference type="GO" id="GO:0006355">
    <property type="term" value="P:regulation of DNA-templated transcription"/>
    <property type="evidence" value="ECO:0007669"/>
    <property type="project" value="InterPro"/>
</dbReference>
<name>H0QUL9_9ACTN</name>
<organism evidence="5 6">
    <name type="scientific">Gordonia effusa NBRC 100432</name>
    <dbReference type="NCBI Taxonomy" id="1077974"/>
    <lineage>
        <taxon>Bacteria</taxon>
        <taxon>Bacillati</taxon>
        <taxon>Actinomycetota</taxon>
        <taxon>Actinomycetes</taxon>
        <taxon>Mycobacteriales</taxon>
        <taxon>Gordoniaceae</taxon>
        <taxon>Gordonia</taxon>
    </lineage>
</organism>
<dbReference type="CDD" id="cd06170">
    <property type="entry name" value="LuxR_C_like"/>
    <property type="match status" value="1"/>
</dbReference>
<dbReference type="eggNOG" id="COG2909">
    <property type="taxonomic scope" value="Bacteria"/>
</dbReference>
<dbReference type="SMART" id="SM00421">
    <property type="entry name" value="HTH_LUXR"/>
    <property type="match status" value="1"/>
</dbReference>
<dbReference type="Pfam" id="PF25873">
    <property type="entry name" value="WHD_MalT"/>
    <property type="match status" value="1"/>
</dbReference>
<dbReference type="Gene3D" id="3.40.50.300">
    <property type="entry name" value="P-loop containing nucleotide triphosphate hydrolases"/>
    <property type="match status" value="1"/>
</dbReference>
<dbReference type="Proteomes" id="UP000035034">
    <property type="component" value="Unassembled WGS sequence"/>
</dbReference>
<dbReference type="RefSeq" id="WP_007315858.1">
    <property type="nucleotide sequence ID" value="NZ_BAEH01000004.1"/>
</dbReference>
<reference evidence="5 6" key="1">
    <citation type="submission" date="2011-12" db="EMBL/GenBank/DDBJ databases">
        <title>Whole genome shotgun sequence of Gordonia effusa NBRC 100432.</title>
        <authorList>
            <person name="Yoshida I."/>
            <person name="Takarada H."/>
            <person name="Hosoyama A."/>
            <person name="Tsuchikane K."/>
            <person name="Katsumata H."/>
            <person name="Yamazaki S."/>
            <person name="Fujita N."/>
        </authorList>
    </citation>
    <scope>NUCLEOTIDE SEQUENCE [LARGE SCALE GENOMIC DNA]</scope>
    <source>
        <strain evidence="5 6">NBRC 100432</strain>
    </source>
</reference>
<dbReference type="EMBL" id="BAEH01000004">
    <property type="protein sequence ID" value="GAB16520.1"/>
    <property type="molecule type" value="Genomic_DNA"/>
</dbReference>
<dbReference type="PANTHER" id="PTHR44688:SF16">
    <property type="entry name" value="DNA-BINDING TRANSCRIPTIONAL ACTIVATOR DEVR_DOSR"/>
    <property type="match status" value="1"/>
</dbReference>
<dbReference type="SUPFAM" id="SSF52540">
    <property type="entry name" value="P-loop containing nucleoside triphosphate hydrolases"/>
    <property type="match status" value="1"/>
</dbReference>
<evidence type="ECO:0000313" key="5">
    <source>
        <dbReference type="EMBL" id="GAB16520.1"/>
    </source>
</evidence>
<dbReference type="SUPFAM" id="SSF46894">
    <property type="entry name" value="C-terminal effector domain of the bipartite response regulators"/>
    <property type="match status" value="1"/>
</dbReference>
<accession>H0QUL9</accession>
<dbReference type="PRINTS" id="PR00038">
    <property type="entry name" value="HTHLUXR"/>
</dbReference>
<dbReference type="Gene3D" id="1.25.40.10">
    <property type="entry name" value="Tetratricopeptide repeat domain"/>
    <property type="match status" value="1"/>
</dbReference>
<dbReference type="InterPro" id="IPR027417">
    <property type="entry name" value="P-loop_NTPase"/>
</dbReference>
<proteinExistence type="predicted"/>
<evidence type="ECO:0000259" key="4">
    <source>
        <dbReference type="PROSITE" id="PS50043"/>
    </source>
</evidence>
<protein>
    <submittedName>
        <fullName evidence="5">Putative LuxR family transcriptional regulator</fullName>
    </submittedName>
</protein>
<evidence type="ECO:0000256" key="2">
    <source>
        <dbReference type="ARBA" id="ARBA00023125"/>
    </source>
</evidence>
<dbReference type="GO" id="GO:0003677">
    <property type="term" value="F:DNA binding"/>
    <property type="evidence" value="ECO:0007669"/>
    <property type="project" value="UniProtKB-KW"/>
</dbReference>
<dbReference type="AlphaFoldDB" id="H0QUL9"/>
<keyword evidence="2" id="KW-0238">DNA-binding</keyword>
<dbReference type="Gene3D" id="1.10.10.10">
    <property type="entry name" value="Winged helix-like DNA-binding domain superfamily/Winged helix DNA-binding domain"/>
    <property type="match status" value="1"/>
</dbReference>
<keyword evidence="3" id="KW-0804">Transcription</keyword>
<comment type="caution">
    <text evidence="5">The sequence shown here is derived from an EMBL/GenBank/DDBJ whole genome shotgun (WGS) entry which is preliminary data.</text>
</comment>
<dbReference type="STRING" id="1077974.GOEFS_004_00350"/>
<dbReference type="PANTHER" id="PTHR44688">
    <property type="entry name" value="DNA-BINDING TRANSCRIPTIONAL ACTIVATOR DEVR_DOSR"/>
    <property type="match status" value="1"/>
</dbReference>